<accession>A0A806FHF3</accession>
<dbReference type="Gene3D" id="3.40.50.1000">
    <property type="entry name" value="HAD superfamily/HAD-like"/>
    <property type="match status" value="1"/>
</dbReference>
<keyword evidence="3" id="KW-1278">Translocase</keyword>
<feature type="transmembrane region" description="Helical" evidence="6">
    <location>
        <begin position="237"/>
        <end position="259"/>
    </location>
</feature>
<feature type="transmembrane region" description="Helical" evidence="6">
    <location>
        <begin position="135"/>
        <end position="157"/>
    </location>
</feature>
<dbReference type="GO" id="GO:0005507">
    <property type="term" value="F:copper ion binding"/>
    <property type="evidence" value="ECO:0007669"/>
    <property type="project" value="TreeGrafter"/>
</dbReference>
<dbReference type="InterPro" id="IPR023298">
    <property type="entry name" value="ATPase_P-typ_TM_dom_sf"/>
</dbReference>
<dbReference type="GO" id="GO:0043682">
    <property type="term" value="F:P-type divalent copper transporter activity"/>
    <property type="evidence" value="ECO:0007669"/>
    <property type="project" value="TreeGrafter"/>
</dbReference>
<dbReference type="GO" id="GO:0055070">
    <property type="term" value="P:copper ion homeostasis"/>
    <property type="evidence" value="ECO:0007669"/>
    <property type="project" value="TreeGrafter"/>
</dbReference>
<evidence type="ECO:0000313" key="8">
    <source>
        <dbReference type="Proteomes" id="UP000008394"/>
    </source>
</evidence>
<name>A0A806FHF3_BIFAN</name>
<keyword evidence="2 6" id="KW-0812">Transmembrane</keyword>
<feature type="transmembrane region" description="Helical" evidence="6">
    <location>
        <begin position="440"/>
        <end position="462"/>
    </location>
</feature>
<evidence type="ECO:0000256" key="2">
    <source>
        <dbReference type="ARBA" id="ARBA00022692"/>
    </source>
</evidence>
<dbReference type="Proteomes" id="UP000008394">
    <property type="component" value="Chromosome"/>
</dbReference>
<dbReference type="PANTHER" id="PTHR43520:SF8">
    <property type="entry name" value="P-TYPE CU(+) TRANSPORTER"/>
    <property type="match status" value="1"/>
</dbReference>
<feature type="transmembrane region" description="Helical" evidence="6">
    <location>
        <begin position="103"/>
        <end position="123"/>
    </location>
</feature>
<dbReference type="KEGG" id="bnm:BALAC2494_01262"/>
<feature type="transmembrane region" description="Helical" evidence="6">
    <location>
        <begin position="169"/>
        <end position="192"/>
    </location>
</feature>
<keyword evidence="4 6" id="KW-1133">Transmembrane helix</keyword>
<evidence type="ECO:0000313" key="7">
    <source>
        <dbReference type="EMBL" id="AEK30947.1"/>
    </source>
</evidence>
<dbReference type="InterPro" id="IPR036412">
    <property type="entry name" value="HAD-like_sf"/>
</dbReference>
<dbReference type="GO" id="GO:0016787">
    <property type="term" value="F:hydrolase activity"/>
    <property type="evidence" value="ECO:0007669"/>
    <property type="project" value="UniProtKB-KW"/>
</dbReference>
<feature type="transmembrane region" description="Helical" evidence="6">
    <location>
        <begin position="265"/>
        <end position="295"/>
    </location>
</feature>
<comment type="subcellular location">
    <subcellularLocation>
        <location evidence="1">Membrane</location>
    </subcellularLocation>
</comment>
<feature type="transmembrane region" description="Helical" evidence="6">
    <location>
        <begin position="35"/>
        <end position="56"/>
    </location>
</feature>
<feature type="transmembrane region" description="Helical" evidence="6">
    <location>
        <begin position="468"/>
        <end position="487"/>
    </location>
</feature>
<reference evidence="7 8" key="1">
    <citation type="journal article" date="2011" name="J. Bacteriol.">
        <title>Genome Sequence of the Probiotic Strain Bifidobacterium animalis subsp. lactis CNCM I-2494.</title>
        <authorList>
            <person name="Chervaux C."/>
            <person name="Grimaldi C."/>
            <person name="Bolotin A."/>
            <person name="Quinquis B."/>
            <person name="Legrain-Raspaud S."/>
            <person name="van Hylckama Vlieg J.E."/>
            <person name="Denariaz G."/>
            <person name="Smokvina T."/>
        </authorList>
    </citation>
    <scope>NUCLEOTIDE SEQUENCE [LARGE SCALE GENOMIC DNA]</scope>
    <source>
        <strain evidence="7 8">CNCM I-2494</strain>
    </source>
</reference>
<evidence type="ECO:0000256" key="3">
    <source>
        <dbReference type="ARBA" id="ARBA00022967"/>
    </source>
</evidence>
<protein>
    <submittedName>
        <fullName evidence="7">Copper-exporting ATPase</fullName>
        <ecNumber evidence="7">3.6.3.4</ecNumber>
    </submittedName>
</protein>
<feature type="transmembrane region" description="Helical" evidence="6">
    <location>
        <begin position="198"/>
        <end position="217"/>
    </location>
</feature>
<keyword evidence="5 6" id="KW-0472">Membrane</keyword>
<dbReference type="EMBL" id="CP002915">
    <property type="protein sequence ID" value="AEK30947.1"/>
    <property type="molecule type" value="Genomic_DNA"/>
</dbReference>
<dbReference type="AlphaFoldDB" id="A0A806FHF3"/>
<gene>
    <name evidence="7" type="ORF">BALAC2494_01262</name>
</gene>
<keyword evidence="7" id="KW-0378">Hydrolase</keyword>
<evidence type="ECO:0000256" key="5">
    <source>
        <dbReference type="ARBA" id="ARBA00023136"/>
    </source>
</evidence>
<proteinExistence type="predicted"/>
<dbReference type="PANTHER" id="PTHR43520">
    <property type="entry name" value="ATP7, ISOFORM B"/>
    <property type="match status" value="1"/>
</dbReference>
<dbReference type="EC" id="3.6.3.4" evidence="7"/>
<dbReference type="Gene3D" id="1.20.1110.10">
    <property type="entry name" value="Calcium-transporting ATPase, transmembrane domain"/>
    <property type="match status" value="1"/>
</dbReference>
<dbReference type="SUPFAM" id="SSF56784">
    <property type="entry name" value="HAD-like"/>
    <property type="match status" value="1"/>
</dbReference>
<sequence>MRMLIPATYGNAQRFRVQYGYTRSRTGSAMTLNTFIAAVCVVVAIMLTIAHIRFFFGEETHKQQGELFHQPPHDEAAPVSAGDTLRTRRRDNAADLRILRKQIIVGAALTLVVVIPILIHTFAPHCPLGPLVDPWWQAVLITPVMFYSGYPVHVDGWSSLADRRPNMNTLASIGTIAAYAYGLLICFAGDLFPAGMRMSYFAIVGIVITLVLLARLVSDLYLPQQPAFPLQLWVDRFSFVFVPVVIMIALWTFVAWLLFGRQPALPMALLTAISVLIIACPCALGWAATLAAVFANENAGRHGLQIHSLGSLQIARHLTDVLFAQEAASRCQEDIRRLQQAGVSTSVIDADAVDDVLATVDSMRKLAVSLGQRPVVAFVGDGPTDERIRHAVDITLEVGEAKEGEAHGHADVIVDSRSTMAVSDLRNLSHAMMANIRENLVWTFAFNIIGIPIAAGVLYPFTSWLLDPSFAAIAMILSSLCVLVNSLRMRHYNPERA</sequence>
<organism evidence="7 8">
    <name type="scientific">Bifidobacterium animalis subsp. lactis CNCM I-2494</name>
    <dbReference type="NCBI Taxonomy" id="1042403"/>
    <lineage>
        <taxon>Bacteria</taxon>
        <taxon>Bacillati</taxon>
        <taxon>Actinomycetota</taxon>
        <taxon>Actinomycetes</taxon>
        <taxon>Bifidobacteriales</taxon>
        <taxon>Bifidobacteriaceae</taxon>
        <taxon>Bifidobacterium</taxon>
    </lineage>
</organism>
<evidence type="ECO:0000256" key="6">
    <source>
        <dbReference type="SAM" id="Phobius"/>
    </source>
</evidence>
<dbReference type="GO" id="GO:0016020">
    <property type="term" value="C:membrane"/>
    <property type="evidence" value="ECO:0007669"/>
    <property type="project" value="UniProtKB-SubCell"/>
</dbReference>
<dbReference type="SUPFAM" id="SSF81665">
    <property type="entry name" value="Calcium ATPase, transmembrane domain M"/>
    <property type="match status" value="1"/>
</dbReference>
<evidence type="ECO:0000256" key="1">
    <source>
        <dbReference type="ARBA" id="ARBA00004370"/>
    </source>
</evidence>
<evidence type="ECO:0000256" key="4">
    <source>
        <dbReference type="ARBA" id="ARBA00022989"/>
    </source>
</evidence>
<dbReference type="InterPro" id="IPR023214">
    <property type="entry name" value="HAD_sf"/>
</dbReference>